<evidence type="ECO:0008006" key="5">
    <source>
        <dbReference type="Google" id="ProtNLM"/>
    </source>
</evidence>
<dbReference type="Proteomes" id="UP001560045">
    <property type="component" value="Unassembled WGS sequence"/>
</dbReference>
<reference evidence="3 4" key="1">
    <citation type="submission" date="2024-06" db="EMBL/GenBank/DDBJ databases">
        <title>Draft genome sequence of Geodermatophilus badlandi, a novel member of the Geodermatophilaceae isolated from badland sedimentary rocks in the Red desert, Wyoming, USA.</title>
        <authorList>
            <person name="Ben Tekaya S."/>
            <person name="Nouioui I."/>
            <person name="Flores G.M."/>
            <person name="Shaal M.N."/>
            <person name="Bredoire F."/>
            <person name="Basile F."/>
            <person name="Van Diepen L."/>
            <person name="Ward N.L."/>
        </authorList>
    </citation>
    <scope>NUCLEOTIDE SEQUENCE [LARGE SCALE GENOMIC DNA]</scope>
    <source>
        <strain evidence="3 4">WL48A</strain>
    </source>
</reference>
<evidence type="ECO:0000313" key="4">
    <source>
        <dbReference type="Proteomes" id="UP001560045"/>
    </source>
</evidence>
<protein>
    <recommendedName>
        <fullName evidence="5">Lipoprotein</fullName>
    </recommendedName>
</protein>
<comment type="caution">
    <text evidence="3">The sequence shown here is derived from an EMBL/GenBank/DDBJ whole genome shotgun (WGS) entry which is preliminary data.</text>
</comment>
<name>A0ABV3XLC8_9ACTN</name>
<feature type="region of interest" description="Disordered" evidence="1">
    <location>
        <begin position="28"/>
        <end position="58"/>
    </location>
</feature>
<evidence type="ECO:0000256" key="1">
    <source>
        <dbReference type="SAM" id="MobiDB-lite"/>
    </source>
</evidence>
<dbReference type="EMBL" id="JBFNXQ010000125">
    <property type="protein sequence ID" value="MEX5721394.1"/>
    <property type="molecule type" value="Genomic_DNA"/>
</dbReference>
<evidence type="ECO:0000256" key="2">
    <source>
        <dbReference type="SAM" id="SignalP"/>
    </source>
</evidence>
<sequence length="181" mass="18485">MRLTPERPAGVAAAFLTLAVALAGCTSTATSSGTASPNTSPSTSPTTSSAPAEPSVAGEPVRLVSATLEDAVVPAEDGRISWTTTWRACFAPAEGSATPVARWEARLVTPEGASPELEVLPDGCVDLEVATGVNPADQGLFNREIQLSDAAGLTYHVRAVGEDGTATPWTDPVRVTSQTPA</sequence>
<dbReference type="RefSeq" id="WP_369210199.1">
    <property type="nucleotide sequence ID" value="NZ_JBFNXQ010000125.1"/>
</dbReference>
<dbReference type="PROSITE" id="PS51257">
    <property type="entry name" value="PROKAR_LIPOPROTEIN"/>
    <property type="match status" value="1"/>
</dbReference>
<keyword evidence="4" id="KW-1185">Reference proteome</keyword>
<keyword evidence="2" id="KW-0732">Signal</keyword>
<feature type="signal peptide" evidence="2">
    <location>
        <begin position="1"/>
        <end position="23"/>
    </location>
</feature>
<proteinExistence type="predicted"/>
<accession>A0ABV3XLC8</accession>
<gene>
    <name evidence="3" type="ORF">ABQ292_23850</name>
</gene>
<organism evidence="3 4">
    <name type="scientific">Geodermatophilus maliterrae</name>
    <dbReference type="NCBI Taxonomy" id="3162531"/>
    <lineage>
        <taxon>Bacteria</taxon>
        <taxon>Bacillati</taxon>
        <taxon>Actinomycetota</taxon>
        <taxon>Actinomycetes</taxon>
        <taxon>Geodermatophilales</taxon>
        <taxon>Geodermatophilaceae</taxon>
        <taxon>Geodermatophilus</taxon>
    </lineage>
</organism>
<feature type="compositionally biased region" description="Low complexity" evidence="1">
    <location>
        <begin position="28"/>
        <end position="57"/>
    </location>
</feature>
<feature type="chain" id="PRO_5046711456" description="Lipoprotein" evidence="2">
    <location>
        <begin position="24"/>
        <end position="181"/>
    </location>
</feature>
<evidence type="ECO:0000313" key="3">
    <source>
        <dbReference type="EMBL" id="MEX5721394.1"/>
    </source>
</evidence>